<proteinExistence type="predicted"/>
<evidence type="ECO:0000313" key="2">
    <source>
        <dbReference type="EMBL" id="MER7378424.1"/>
    </source>
</evidence>
<feature type="region of interest" description="Disordered" evidence="1">
    <location>
        <begin position="134"/>
        <end position="157"/>
    </location>
</feature>
<feature type="region of interest" description="Disordered" evidence="1">
    <location>
        <begin position="1"/>
        <end position="20"/>
    </location>
</feature>
<organism evidence="2 3">
    <name type="scientific">Streptomyces lanatus</name>
    <dbReference type="NCBI Taxonomy" id="66900"/>
    <lineage>
        <taxon>Bacteria</taxon>
        <taxon>Bacillati</taxon>
        <taxon>Actinomycetota</taxon>
        <taxon>Actinomycetes</taxon>
        <taxon>Kitasatosporales</taxon>
        <taxon>Streptomycetaceae</taxon>
        <taxon>Streptomyces</taxon>
    </lineage>
</organism>
<dbReference type="EMBL" id="JBEPFB010000024">
    <property type="protein sequence ID" value="MER7378424.1"/>
    <property type="molecule type" value="Genomic_DNA"/>
</dbReference>
<evidence type="ECO:0000313" key="3">
    <source>
        <dbReference type="Proteomes" id="UP001486207"/>
    </source>
</evidence>
<name>A0ABV1Y3K1_9ACTN</name>
<dbReference type="RefSeq" id="WP_190075154.1">
    <property type="nucleotide sequence ID" value="NZ_BNBM01000023.1"/>
</dbReference>
<feature type="compositionally biased region" description="Pro residues" evidence="1">
    <location>
        <begin position="1"/>
        <end position="11"/>
    </location>
</feature>
<comment type="caution">
    <text evidence="2">The sequence shown here is derived from an EMBL/GenBank/DDBJ whole genome shotgun (WGS) entry which is preliminary data.</text>
</comment>
<dbReference type="InterPro" id="IPR046250">
    <property type="entry name" value="DUF6283"/>
</dbReference>
<accession>A0ABV1Y3K1</accession>
<dbReference type="Proteomes" id="UP001486207">
    <property type="component" value="Unassembled WGS sequence"/>
</dbReference>
<gene>
    <name evidence="2" type="ORF">ABT384_38000</name>
</gene>
<protein>
    <submittedName>
        <fullName evidence="2">DUF6283 family protein</fullName>
    </submittedName>
</protein>
<evidence type="ECO:0000256" key="1">
    <source>
        <dbReference type="SAM" id="MobiDB-lite"/>
    </source>
</evidence>
<keyword evidence="3" id="KW-1185">Reference proteome</keyword>
<reference evidence="2 3" key="1">
    <citation type="submission" date="2024-06" db="EMBL/GenBank/DDBJ databases">
        <title>The Natural Products Discovery Center: Release of the First 8490 Sequenced Strains for Exploring Actinobacteria Biosynthetic Diversity.</title>
        <authorList>
            <person name="Kalkreuter E."/>
            <person name="Kautsar S.A."/>
            <person name="Yang D."/>
            <person name="Bader C.D."/>
            <person name="Teijaro C.N."/>
            <person name="Fluegel L."/>
            <person name="Davis C.M."/>
            <person name="Simpson J.R."/>
            <person name="Lauterbach L."/>
            <person name="Steele A.D."/>
            <person name="Gui C."/>
            <person name="Meng S."/>
            <person name="Li G."/>
            <person name="Viehrig K."/>
            <person name="Ye F."/>
            <person name="Su P."/>
            <person name="Kiefer A.F."/>
            <person name="Nichols A."/>
            <person name="Cepeda A.J."/>
            <person name="Yan W."/>
            <person name="Fan B."/>
            <person name="Jiang Y."/>
            <person name="Adhikari A."/>
            <person name="Zheng C.-J."/>
            <person name="Schuster L."/>
            <person name="Cowan T.M."/>
            <person name="Smanski M.J."/>
            <person name="Chevrette M.G."/>
            <person name="De Carvalho L.P.S."/>
            <person name="Shen B."/>
        </authorList>
    </citation>
    <scope>NUCLEOTIDE SEQUENCE [LARGE SCALE GENOMIC DNA]</scope>
    <source>
        <strain evidence="2 3">NPDC000155</strain>
    </source>
</reference>
<sequence>MPPTMRPPAPRPCDSCPYRRDAPSGIWAREEYDKLRRYDAPTPEQPPGLFQCHQTDADSTTRRICAGWAGCHGDHLLGLRVALINGRIDEATFAAAAEYQSPVALFSSGSEAADHGQADISWPGGEAGRLIGKITRARRDLRTGPLPEGRPEQEESA</sequence>
<dbReference type="Pfam" id="PF19800">
    <property type="entry name" value="DUF6283"/>
    <property type="match status" value="1"/>
</dbReference>